<sequence>MSSETPNRGGRAGEDAEVAVQIDPATFEKTQSLTDIAHRISVHDVITFPWFRPIDTISPTHTVGKGRTNLTLIASDIMQTDTTGTPYASFTYRPTPSGGPGVSVHFTPGDYGATAVGDYVVTFVIATNGSVNLTVGGFAGGTTPTGLGARTVNGNVAVVVGLKHVPPTQVTYASIQQTGGAGWQWYRTVIEYPPLILQL</sequence>
<organism evidence="1 2">
    <name type="scientific">Leifsonia soli</name>
    <dbReference type="NCBI Taxonomy" id="582665"/>
    <lineage>
        <taxon>Bacteria</taxon>
        <taxon>Bacillati</taxon>
        <taxon>Actinomycetota</taxon>
        <taxon>Actinomycetes</taxon>
        <taxon>Micrococcales</taxon>
        <taxon>Microbacteriaceae</taxon>
        <taxon>Leifsonia</taxon>
    </lineage>
</organism>
<protein>
    <submittedName>
        <fullName evidence="1">Uncharacterized protein</fullName>
    </submittedName>
</protein>
<name>A0A852SZE9_9MICO</name>
<proteinExistence type="predicted"/>
<keyword evidence="2" id="KW-1185">Reference proteome</keyword>
<dbReference type="RefSeq" id="WP_218857039.1">
    <property type="nucleotide sequence ID" value="NZ_BAAAPX010000001.1"/>
</dbReference>
<evidence type="ECO:0000313" key="1">
    <source>
        <dbReference type="EMBL" id="NYD74023.1"/>
    </source>
</evidence>
<dbReference type="Proteomes" id="UP000589620">
    <property type="component" value="Unassembled WGS sequence"/>
</dbReference>
<dbReference type="AlphaFoldDB" id="A0A852SZE9"/>
<dbReference type="EMBL" id="JACCBJ010000001">
    <property type="protein sequence ID" value="NYD74023.1"/>
    <property type="molecule type" value="Genomic_DNA"/>
</dbReference>
<comment type="caution">
    <text evidence="1">The sequence shown here is derived from an EMBL/GenBank/DDBJ whole genome shotgun (WGS) entry which is preliminary data.</text>
</comment>
<accession>A0A852SZE9</accession>
<reference evidence="1 2" key="1">
    <citation type="submission" date="2020-07" db="EMBL/GenBank/DDBJ databases">
        <title>Sequencing the genomes of 1000 actinobacteria strains.</title>
        <authorList>
            <person name="Klenk H.-P."/>
        </authorList>
    </citation>
    <scope>NUCLEOTIDE SEQUENCE [LARGE SCALE GENOMIC DNA]</scope>
    <source>
        <strain evidence="1 2">DSM 23871</strain>
    </source>
</reference>
<evidence type="ECO:0000313" key="2">
    <source>
        <dbReference type="Proteomes" id="UP000589620"/>
    </source>
</evidence>
<gene>
    <name evidence="1" type="ORF">BJ963_001542</name>
</gene>